<evidence type="ECO:0000313" key="2">
    <source>
        <dbReference type="Proteomes" id="UP000006671"/>
    </source>
</evidence>
<sequence>MFDDTLYRNHFIMKQSRKRFLNIDKSDWDLVCMDIGSLKELLISSSGKVIREVRINYLIKVQNFTHENLNDDSEEEVTLRINEILPKDWKEISVCLQLNCGSIIEIEYCND</sequence>
<dbReference type="EMBL" id="GG738876">
    <property type="protein sequence ID" value="EFC43041.1"/>
    <property type="molecule type" value="Genomic_DNA"/>
</dbReference>
<organism evidence="2">
    <name type="scientific">Naegleria gruberi</name>
    <name type="common">Amoeba</name>
    <dbReference type="NCBI Taxonomy" id="5762"/>
    <lineage>
        <taxon>Eukaryota</taxon>
        <taxon>Discoba</taxon>
        <taxon>Heterolobosea</taxon>
        <taxon>Tetramitia</taxon>
        <taxon>Eutetramitia</taxon>
        <taxon>Vahlkampfiidae</taxon>
        <taxon>Naegleria</taxon>
    </lineage>
</organism>
<accession>D2VJH6</accession>
<dbReference type="Proteomes" id="UP000006671">
    <property type="component" value="Unassembled WGS sequence"/>
</dbReference>
<evidence type="ECO:0000313" key="1">
    <source>
        <dbReference type="EMBL" id="EFC43041.1"/>
    </source>
</evidence>
<dbReference type="RefSeq" id="XP_002675785.1">
    <property type="nucleotide sequence ID" value="XM_002675739.1"/>
</dbReference>
<name>D2VJH6_NAEGR</name>
<reference evidence="1 2" key="1">
    <citation type="journal article" date="2010" name="Cell">
        <title>The genome of Naegleria gruberi illuminates early eukaryotic versatility.</title>
        <authorList>
            <person name="Fritz-Laylin L.K."/>
            <person name="Prochnik S.E."/>
            <person name="Ginger M.L."/>
            <person name="Dacks J.B."/>
            <person name="Carpenter M.L."/>
            <person name="Field M.C."/>
            <person name="Kuo A."/>
            <person name="Paredez A."/>
            <person name="Chapman J."/>
            <person name="Pham J."/>
            <person name="Shu S."/>
            <person name="Neupane R."/>
            <person name="Cipriano M."/>
            <person name="Mancuso J."/>
            <person name="Tu H."/>
            <person name="Salamov A."/>
            <person name="Lindquist E."/>
            <person name="Shapiro H."/>
            <person name="Lucas S."/>
            <person name="Grigoriev I.V."/>
            <person name="Cande W.Z."/>
            <person name="Fulton C."/>
            <person name="Rokhsar D.S."/>
            <person name="Dawson S.C."/>
        </authorList>
    </citation>
    <scope>NUCLEOTIDE SEQUENCE [LARGE SCALE GENOMIC DNA]</scope>
    <source>
        <strain evidence="1 2">NEG-M</strain>
    </source>
</reference>
<dbReference type="InParanoid" id="D2VJH6"/>
<protein>
    <submittedName>
        <fullName evidence="1">Predicted protein</fullName>
    </submittedName>
</protein>
<dbReference type="GeneID" id="8853015"/>
<dbReference type="VEuPathDB" id="AmoebaDB:NAEGRDRAFT_69041"/>
<dbReference type="KEGG" id="ngr:NAEGRDRAFT_69041"/>
<proteinExistence type="predicted"/>
<keyword evidence="2" id="KW-1185">Reference proteome</keyword>
<gene>
    <name evidence="1" type="ORF">NAEGRDRAFT_69041</name>
</gene>
<dbReference type="AlphaFoldDB" id="D2VJH6"/>